<name>A0A853AV83_9PSEU</name>
<accession>A0A853AV83</accession>
<organism evidence="2 3">
    <name type="scientific">Saccharopolyspora hordei</name>
    <dbReference type="NCBI Taxonomy" id="1838"/>
    <lineage>
        <taxon>Bacteria</taxon>
        <taxon>Bacillati</taxon>
        <taxon>Actinomycetota</taxon>
        <taxon>Actinomycetes</taxon>
        <taxon>Pseudonocardiales</taxon>
        <taxon>Pseudonocardiaceae</taxon>
        <taxon>Saccharopolyspora</taxon>
    </lineage>
</organism>
<evidence type="ECO:0000256" key="1">
    <source>
        <dbReference type="SAM" id="MobiDB-lite"/>
    </source>
</evidence>
<dbReference type="EMBL" id="JACCFJ010000001">
    <property type="protein sequence ID" value="NYI86531.1"/>
    <property type="molecule type" value="Genomic_DNA"/>
</dbReference>
<dbReference type="Proteomes" id="UP000587002">
    <property type="component" value="Unassembled WGS sequence"/>
</dbReference>
<dbReference type="RefSeq" id="WP_179724283.1">
    <property type="nucleotide sequence ID" value="NZ_BAABFH010000001.1"/>
</dbReference>
<reference evidence="2 3" key="1">
    <citation type="submission" date="2020-07" db="EMBL/GenBank/DDBJ databases">
        <title>Sequencing the genomes of 1000 actinobacteria strains.</title>
        <authorList>
            <person name="Klenk H.-P."/>
        </authorList>
    </citation>
    <scope>NUCLEOTIDE SEQUENCE [LARGE SCALE GENOMIC DNA]</scope>
    <source>
        <strain evidence="2 3">DSM 44065</strain>
    </source>
</reference>
<feature type="compositionally biased region" description="Polar residues" evidence="1">
    <location>
        <begin position="1"/>
        <end position="11"/>
    </location>
</feature>
<sequence>MPEDSATTSGASRLDAATTYAPQGEAREQLRTYLAQLVDVIAQHPEPVMARDEAHWRLEELVEELDREPLSPRRVRSRWLRLEPVLREVRPDIPFPALAELLDRALGTP</sequence>
<gene>
    <name evidence="2" type="ORF">HNR68_005161</name>
</gene>
<feature type="region of interest" description="Disordered" evidence="1">
    <location>
        <begin position="1"/>
        <end position="22"/>
    </location>
</feature>
<protein>
    <submittedName>
        <fullName evidence="2">Uncharacterized protein</fullName>
    </submittedName>
</protein>
<evidence type="ECO:0000313" key="2">
    <source>
        <dbReference type="EMBL" id="NYI86531.1"/>
    </source>
</evidence>
<dbReference type="AlphaFoldDB" id="A0A853AV83"/>
<evidence type="ECO:0000313" key="3">
    <source>
        <dbReference type="Proteomes" id="UP000587002"/>
    </source>
</evidence>
<comment type="caution">
    <text evidence="2">The sequence shown here is derived from an EMBL/GenBank/DDBJ whole genome shotgun (WGS) entry which is preliminary data.</text>
</comment>
<proteinExistence type="predicted"/>
<keyword evidence="3" id="KW-1185">Reference proteome</keyword>